<proteinExistence type="predicted"/>
<dbReference type="InterPro" id="IPR011057">
    <property type="entry name" value="Mss4-like_sf"/>
</dbReference>
<evidence type="ECO:0000313" key="1">
    <source>
        <dbReference type="EMBL" id="KAJ02366.1"/>
    </source>
</evidence>
<dbReference type="eggNOG" id="COG3791">
    <property type="taxonomic scope" value="Bacteria"/>
</dbReference>
<dbReference type="Pfam" id="PF19648">
    <property type="entry name" value="DUF6151"/>
    <property type="match status" value="1"/>
</dbReference>
<evidence type="ECO:0000313" key="2">
    <source>
        <dbReference type="Proteomes" id="UP000027337"/>
    </source>
</evidence>
<sequence length="189" mass="20842">MTDLPFSCRCGQVKGTLHDARPDTGTHVRCFCSSCRAAMIHTGDPDPGDQGVTLFQTTPDKISFQHGQDRLAVFSFGPKNILRWQASCCNAALFTTLRDPKIPLAALLTRRMADAAAVGPVKAQAFVPQPDGTRQHQGRMALFGSVLWRGLIARLTGRWKNTPFFDIKTRMPTAPVKVLPQEIRRNLIG</sequence>
<organism evidence="1 2">
    <name type="scientific">Sulfitobacter mediterraneus</name>
    <dbReference type="NCBI Taxonomy" id="83219"/>
    <lineage>
        <taxon>Bacteria</taxon>
        <taxon>Pseudomonadati</taxon>
        <taxon>Pseudomonadota</taxon>
        <taxon>Alphaproteobacteria</taxon>
        <taxon>Rhodobacterales</taxon>
        <taxon>Roseobacteraceae</taxon>
        <taxon>Sulfitobacter</taxon>
    </lineage>
</organism>
<dbReference type="InterPro" id="IPR046149">
    <property type="entry name" value="DUF6151"/>
</dbReference>
<dbReference type="AlphaFoldDB" id="A0A061SKY4"/>
<dbReference type="STRING" id="83219.PM02_14260"/>
<dbReference type="SUPFAM" id="SSF51316">
    <property type="entry name" value="Mss4-like"/>
    <property type="match status" value="1"/>
</dbReference>
<name>A0A061SKY4_9RHOB</name>
<dbReference type="Proteomes" id="UP000027337">
    <property type="component" value="Unassembled WGS sequence"/>
</dbReference>
<protein>
    <recommendedName>
        <fullName evidence="3">CENP-V/GFA domain-containing protein</fullName>
    </recommendedName>
</protein>
<dbReference type="Gene3D" id="3.90.1590.10">
    <property type="entry name" value="glutathione-dependent formaldehyde- activating enzyme (gfa)"/>
    <property type="match status" value="1"/>
</dbReference>
<dbReference type="EMBL" id="JEMU01000012">
    <property type="protein sequence ID" value="KAJ02366.1"/>
    <property type="molecule type" value="Genomic_DNA"/>
</dbReference>
<gene>
    <name evidence="1" type="ORF">PM02_14260</name>
</gene>
<dbReference type="RefSeq" id="WP_037909624.1">
    <property type="nucleotide sequence ID" value="NZ_JEMU01000012.1"/>
</dbReference>
<keyword evidence="2" id="KW-1185">Reference proteome</keyword>
<evidence type="ECO:0008006" key="3">
    <source>
        <dbReference type="Google" id="ProtNLM"/>
    </source>
</evidence>
<accession>A0A061SKY4</accession>
<comment type="caution">
    <text evidence="1">The sequence shown here is derived from an EMBL/GenBank/DDBJ whole genome shotgun (WGS) entry which is preliminary data.</text>
</comment>
<reference evidence="1 2" key="1">
    <citation type="journal article" date="2014" name="Genome Announc.">
        <title>Draft Genome Sequences of Two Isolates of the Roseobacter Group, Sulfitobacter sp. Strains 3SOLIMAR09 and 1FIGIMAR09, from Harbors of Mallorca Island (Mediterranean Sea).</title>
        <authorList>
            <person name="Mas-Llado M."/>
            <person name="Pina-Villalonga J.M."/>
            <person name="Brunet-Galmes I."/>
            <person name="Nogales B."/>
            <person name="Bosch R."/>
        </authorList>
    </citation>
    <scope>NUCLEOTIDE SEQUENCE [LARGE SCALE GENOMIC DNA]</scope>
    <source>
        <strain evidence="1 2">1FIGIMAR09</strain>
    </source>
</reference>